<dbReference type="EMBL" id="JAZGQO010000008">
    <property type="protein sequence ID" value="KAK6179883.1"/>
    <property type="molecule type" value="Genomic_DNA"/>
</dbReference>
<proteinExistence type="predicted"/>
<name>A0AAN8JQY2_PATCE</name>
<feature type="domain" description="B box-type" evidence="3">
    <location>
        <begin position="34"/>
        <end position="81"/>
    </location>
</feature>
<protein>
    <recommendedName>
        <fullName evidence="3">B box-type domain-containing protein</fullName>
    </recommendedName>
</protein>
<dbReference type="CDD" id="cd19757">
    <property type="entry name" value="Bbox1"/>
    <property type="match status" value="1"/>
</dbReference>
<dbReference type="InterPro" id="IPR000315">
    <property type="entry name" value="Znf_B-box"/>
</dbReference>
<dbReference type="SMART" id="SM00336">
    <property type="entry name" value="BBOX"/>
    <property type="match status" value="2"/>
</dbReference>
<evidence type="ECO:0000259" key="3">
    <source>
        <dbReference type="PROSITE" id="PS50119"/>
    </source>
</evidence>
<comment type="caution">
    <text evidence="4">The sequence shown here is derived from an EMBL/GenBank/DDBJ whole genome shotgun (WGS) entry which is preliminary data.</text>
</comment>
<evidence type="ECO:0000256" key="2">
    <source>
        <dbReference type="SAM" id="Coils"/>
    </source>
</evidence>
<keyword evidence="2" id="KW-0175">Coiled coil</keyword>
<reference evidence="4 5" key="1">
    <citation type="submission" date="2024-01" db="EMBL/GenBank/DDBJ databases">
        <title>The genome of the rayed Mediterranean limpet Patella caerulea (Linnaeus, 1758).</title>
        <authorList>
            <person name="Anh-Thu Weber A."/>
            <person name="Halstead-Nussloch G."/>
        </authorList>
    </citation>
    <scope>NUCLEOTIDE SEQUENCE [LARGE SCALE GENOMIC DNA]</scope>
    <source>
        <strain evidence="4">AATW-2023a</strain>
        <tissue evidence="4">Whole specimen</tissue>
    </source>
</reference>
<dbReference type="PANTHER" id="PTHR25462">
    <property type="entry name" value="BONUS, ISOFORM C-RELATED"/>
    <property type="match status" value="1"/>
</dbReference>
<organism evidence="4 5">
    <name type="scientific">Patella caerulea</name>
    <name type="common">Rayed Mediterranean limpet</name>
    <dbReference type="NCBI Taxonomy" id="87958"/>
    <lineage>
        <taxon>Eukaryota</taxon>
        <taxon>Metazoa</taxon>
        <taxon>Spiralia</taxon>
        <taxon>Lophotrochozoa</taxon>
        <taxon>Mollusca</taxon>
        <taxon>Gastropoda</taxon>
        <taxon>Patellogastropoda</taxon>
        <taxon>Patelloidea</taxon>
        <taxon>Patellidae</taxon>
        <taxon>Patella</taxon>
    </lineage>
</organism>
<accession>A0AAN8JQY2</accession>
<gene>
    <name evidence="4" type="ORF">SNE40_012136</name>
</gene>
<dbReference type="Gene3D" id="3.30.160.60">
    <property type="entry name" value="Classic Zinc Finger"/>
    <property type="match status" value="1"/>
</dbReference>
<dbReference type="SUPFAM" id="SSF57845">
    <property type="entry name" value="B-box zinc-binding domain"/>
    <property type="match status" value="1"/>
</dbReference>
<keyword evidence="5" id="KW-1185">Reference proteome</keyword>
<evidence type="ECO:0000256" key="1">
    <source>
        <dbReference type="PROSITE-ProRule" id="PRU00024"/>
    </source>
</evidence>
<dbReference type="Pfam" id="PF00643">
    <property type="entry name" value="zf-B_box"/>
    <property type="match status" value="1"/>
</dbReference>
<evidence type="ECO:0000313" key="4">
    <source>
        <dbReference type="EMBL" id="KAK6179883.1"/>
    </source>
</evidence>
<evidence type="ECO:0000313" key="5">
    <source>
        <dbReference type="Proteomes" id="UP001347796"/>
    </source>
</evidence>
<feature type="domain" description="B box-type" evidence="3">
    <location>
        <begin position="109"/>
        <end position="150"/>
    </location>
</feature>
<dbReference type="GO" id="GO:0008270">
    <property type="term" value="F:zinc ion binding"/>
    <property type="evidence" value="ECO:0007669"/>
    <property type="project" value="UniProtKB-KW"/>
</dbReference>
<dbReference type="Gene3D" id="2.120.10.30">
    <property type="entry name" value="TolB, C-terminal domain"/>
    <property type="match status" value="1"/>
</dbReference>
<dbReference type="InterPro" id="IPR047153">
    <property type="entry name" value="TRIM45/56/19-like"/>
</dbReference>
<sequence>MAMRLNSVGSFSCDQSDDLLSHHKNRNATDDERTKTLMCGLCEIGERAEGRCEQCNEYLCDGCIVRHIKLKVTSDHKIIPLVDFKELEDSEVIQLRQRTYSLRATKERTDPIVCRKHRGEPLKFYCNNCLTTICRDCLLTNHKNHITTDIEDAAEDIRQDLVKVVGDIKLRKLNVSQDREAVSEYKANIDAKFGEMSDLLRHIYQEMSTRLNNSYSELNQRLAKIQDAEYARIDMFANELENKIEAADSAIRNSEKSILSATNIELLLSKDSLKENLYQHLFDFESAQQLGTAEFFISRNPKYNKTSAENMIGNISLAIIKSPSAGSSIGAIHDIILRRECIFNIFEARSSRPSIRGIAEADGIIWVATSRSLVRVGMDGFKRTNVQLTSTSDITTIATGPGGKLLVAFSRGKNIKLLYKDVWHNFASAADAVSHMATTNDSQRVYVTLAGSRGDAQKIVLYGSDGKMKYHLNLSVSSGVSTASISCLTTSPRGDICVCDVNRSRVQFLNQNGDIINEYLGPDGHLSPRAAIFDSEGYVLVADGNRNNVQLITDDGVFLVNLLNREHFQDIGSPVALNIDHKGRLWVGTDMGTVCCYSYL</sequence>
<dbReference type="PROSITE" id="PS50119">
    <property type="entry name" value="ZF_BBOX"/>
    <property type="match status" value="2"/>
</dbReference>
<dbReference type="Proteomes" id="UP001347796">
    <property type="component" value="Unassembled WGS sequence"/>
</dbReference>
<dbReference type="PANTHER" id="PTHR25462:SF296">
    <property type="entry name" value="MEIOTIC P26, ISOFORM F"/>
    <property type="match status" value="1"/>
</dbReference>
<feature type="coiled-coil region" evidence="2">
    <location>
        <begin position="208"/>
        <end position="257"/>
    </location>
</feature>
<dbReference type="AlphaFoldDB" id="A0AAN8JQY2"/>
<keyword evidence="1" id="KW-0863">Zinc-finger</keyword>
<dbReference type="InterPro" id="IPR011042">
    <property type="entry name" value="6-blade_b-propeller_TolB-like"/>
</dbReference>
<keyword evidence="1" id="KW-0862">Zinc</keyword>
<keyword evidence="1" id="KW-0479">Metal-binding</keyword>
<dbReference type="SUPFAM" id="SSF63829">
    <property type="entry name" value="Calcium-dependent phosphotriesterase"/>
    <property type="match status" value="1"/>
</dbReference>